<keyword evidence="3" id="KW-1185">Reference proteome</keyword>
<proteinExistence type="predicted"/>
<protein>
    <submittedName>
        <fullName evidence="2">Ribbon-helix-helix protein, CopG family</fullName>
    </submittedName>
</protein>
<dbReference type="EMBL" id="VPFL01000010">
    <property type="protein sequence ID" value="TXF11859.1"/>
    <property type="molecule type" value="Genomic_DNA"/>
</dbReference>
<dbReference type="Proteomes" id="UP000321201">
    <property type="component" value="Unassembled WGS sequence"/>
</dbReference>
<feature type="domain" description="Ribbon-helix-helix protein CopG" evidence="1">
    <location>
        <begin position="4"/>
        <end position="34"/>
    </location>
</feature>
<evidence type="ECO:0000259" key="1">
    <source>
        <dbReference type="Pfam" id="PF01402"/>
    </source>
</evidence>
<name>A0A5C7EXQ8_9PROT</name>
<dbReference type="CDD" id="cd21631">
    <property type="entry name" value="RHH_CopG_NikR-like"/>
    <property type="match status" value="1"/>
</dbReference>
<accession>A0A5C7EXQ8</accession>
<dbReference type="AlphaFoldDB" id="A0A5C7EXQ8"/>
<sequence length="75" mass="8398">MTTLSIRLPEETARRLKALARSRGVSVNKLIEELSARALAAWDTENHFRALAANGDIERALAILDRLDAQDRRAQ</sequence>
<organism evidence="2 3">
    <name type="scientific">Pelomicrobium methylotrophicum</name>
    <dbReference type="NCBI Taxonomy" id="2602750"/>
    <lineage>
        <taxon>Bacteria</taxon>
        <taxon>Pseudomonadati</taxon>
        <taxon>Pseudomonadota</taxon>
        <taxon>Hydrogenophilia</taxon>
        <taxon>Hydrogenophilia incertae sedis</taxon>
        <taxon>Pelomicrobium</taxon>
    </lineage>
</organism>
<dbReference type="InterPro" id="IPR010985">
    <property type="entry name" value="Ribbon_hlx_hlx"/>
</dbReference>
<comment type="caution">
    <text evidence="2">The sequence shown here is derived from an EMBL/GenBank/DDBJ whole genome shotgun (WGS) entry which is preliminary data.</text>
</comment>
<evidence type="ECO:0000313" key="3">
    <source>
        <dbReference type="Proteomes" id="UP000321201"/>
    </source>
</evidence>
<reference evidence="2 3" key="1">
    <citation type="submission" date="2019-08" db="EMBL/GenBank/DDBJ databases">
        <title>Pelomicrobium methylotrophicum gen. nov., sp. nov. a moderately thermophilic, facultatively anaerobic, lithoautotrophic and methylotrophic bacterium isolated from a terrestrial mud volcano.</title>
        <authorList>
            <person name="Slobodkina G.B."/>
            <person name="Merkel A.Y."/>
            <person name="Slobodkin A.I."/>
        </authorList>
    </citation>
    <scope>NUCLEOTIDE SEQUENCE [LARGE SCALE GENOMIC DNA]</scope>
    <source>
        <strain evidence="2 3">SM250</strain>
    </source>
</reference>
<evidence type="ECO:0000313" key="2">
    <source>
        <dbReference type="EMBL" id="TXF11859.1"/>
    </source>
</evidence>
<dbReference type="InterPro" id="IPR002145">
    <property type="entry name" value="CopG"/>
</dbReference>
<dbReference type="Pfam" id="PF01402">
    <property type="entry name" value="RHH_1"/>
    <property type="match status" value="1"/>
</dbReference>
<dbReference type="GO" id="GO:0006355">
    <property type="term" value="P:regulation of DNA-templated transcription"/>
    <property type="evidence" value="ECO:0007669"/>
    <property type="project" value="InterPro"/>
</dbReference>
<gene>
    <name evidence="2" type="ORF">FR698_08770</name>
</gene>
<dbReference type="RefSeq" id="WP_147799822.1">
    <property type="nucleotide sequence ID" value="NZ_VPFL01000010.1"/>
</dbReference>
<dbReference type="OrthoDB" id="598413at2"/>
<dbReference type="InParanoid" id="A0A5C7EXQ8"/>
<dbReference type="SUPFAM" id="SSF47598">
    <property type="entry name" value="Ribbon-helix-helix"/>
    <property type="match status" value="1"/>
</dbReference>